<name>A0A9P7YCB4_9HELO</name>
<organism evidence="1 2">
    <name type="scientific">Amylocarpus encephaloides</name>
    <dbReference type="NCBI Taxonomy" id="45428"/>
    <lineage>
        <taxon>Eukaryota</taxon>
        <taxon>Fungi</taxon>
        <taxon>Dikarya</taxon>
        <taxon>Ascomycota</taxon>
        <taxon>Pezizomycotina</taxon>
        <taxon>Leotiomycetes</taxon>
        <taxon>Helotiales</taxon>
        <taxon>Helotiales incertae sedis</taxon>
        <taxon>Amylocarpus</taxon>
    </lineage>
</organism>
<protein>
    <submittedName>
        <fullName evidence="1">Uncharacterized protein</fullName>
    </submittedName>
</protein>
<evidence type="ECO:0000313" key="2">
    <source>
        <dbReference type="Proteomes" id="UP000824998"/>
    </source>
</evidence>
<gene>
    <name evidence="1" type="ORF">BJ875DRAFT_545491</name>
</gene>
<dbReference type="AlphaFoldDB" id="A0A9P7YCB4"/>
<proteinExistence type="predicted"/>
<sequence>MEANQGFDSYQSRRGEIWGAVALSPRVHAGNYYIAHGFHAVADHFINYVKNDSVGAQQGYIAWKADGMLWNFYFPHMTSISHEYSSPVAEFTSSATLPPVASDANTYTSQRETTSTHQSATKTKSISDLCWQAASKTLSSLLQADAAGARSKQLKAALGSAFPELQPAPTSSVDLSKSIVHTDVSRPSQRASSSINLFKSIVHKYALDPPQFGRGIADTFPKHPSSSEGNGNGAASTVDNCQTPSILDLTSKNQEYCQKLWSSTLFMIDETASDVTDSQDTSILDLTSIDQEYCRELWSSLLNVIDGHRTPKTKRVSFEERSEDVSPVLV</sequence>
<accession>A0A9P7YCB4</accession>
<dbReference type="EMBL" id="MU251613">
    <property type="protein sequence ID" value="KAG9231278.1"/>
    <property type="molecule type" value="Genomic_DNA"/>
</dbReference>
<evidence type="ECO:0000313" key="1">
    <source>
        <dbReference type="EMBL" id="KAG9231278.1"/>
    </source>
</evidence>
<keyword evidence="2" id="KW-1185">Reference proteome</keyword>
<dbReference type="Proteomes" id="UP000824998">
    <property type="component" value="Unassembled WGS sequence"/>
</dbReference>
<reference evidence="1" key="1">
    <citation type="journal article" date="2021" name="IMA Fungus">
        <title>Genomic characterization of three marine fungi, including Emericellopsis atlantica sp. nov. with signatures of a generalist lifestyle and marine biomass degradation.</title>
        <authorList>
            <person name="Hagestad O.C."/>
            <person name="Hou L."/>
            <person name="Andersen J.H."/>
            <person name="Hansen E.H."/>
            <person name="Altermark B."/>
            <person name="Li C."/>
            <person name="Kuhnert E."/>
            <person name="Cox R.J."/>
            <person name="Crous P.W."/>
            <person name="Spatafora J.W."/>
            <person name="Lail K."/>
            <person name="Amirebrahimi M."/>
            <person name="Lipzen A."/>
            <person name="Pangilinan J."/>
            <person name="Andreopoulos W."/>
            <person name="Hayes R.D."/>
            <person name="Ng V."/>
            <person name="Grigoriev I.V."/>
            <person name="Jackson S.A."/>
            <person name="Sutton T.D.S."/>
            <person name="Dobson A.D.W."/>
            <person name="Rama T."/>
        </authorList>
    </citation>
    <scope>NUCLEOTIDE SEQUENCE</scope>
    <source>
        <strain evidence="1">TRa018bII</strain>
    </source>
</reference>
<comment type="caution">
    <text evidence="1">The sequence shown here is derived from an EMBL/GenBank/DDBJ whole genome shotgun (WGS) entry which is preliminary data.</text>
</comment>